<name>A0ABX1VWB3_9FIRM</name>
<protein>
    <submittedName>
        <fullName evidence="1">Uncharacterized protein</fullName>
    </submittedName>
</protein>
<accession>A0ABX1VWB3</accession>
<evidence type="ECO:0000313" key="2">
    <source>
        <dbReference type="Proteomes" id="UP000539052"/>
    </source>
</evidence>
<reference evidence="1 2" key="1">
    <citation type="submission" date="2020-03" db="EMBL/GenBank/DDBJ databases">
        <title>Genome Sequence of industrial isolate, B5A.</title>
        <authorList>
            <person name="Sharma S."/>
            <person name="Patil P.B."/>
            <person name="Korpole S."/>
        </authorList>
    </citation>
    <scope>NUCLEOTIDE SEQUENCE [LARGE SCALE GENOMIC DNA]</scope>
    <source>
        <strain evidence="1 2">PI-S10-B5A</strain>
    </source>
</reference>
<dbReference type="RefSeq" id="WP_170823165.1">
    <property type="nucleotide sequence ID" value="NZ_JAAOXG010000045.1"/>
</dbReference>
<dbReference type="EMBL" id="JAAOXG010000045">
    <property type="protein sequence ID" value="NNJ32059.1"/>
    <property type="molecule type" value="Genomic_DNA"/>
</dbReference>
<keyword evidence="2" id="KW-1185">Reference proteome</keyword>
<organism evidence="1 2">
    <name type="scientific">Lacrimispora defluvii</name>
    <dbReference type="NCBI Taxonomy" id="2719233"/>
    <lineage>
        <taxon>Bacteria</taxon>
        <taxon>Bacillati</taxon>
        <taxon>Bacillota</taxon>
        <taxon>Clostridia</taxon>
        <taxon>Lachnospirales</taxon>
        <taxon>Lachnospiraceae</taxon>
        <taxon>Lacrimispora</taxon>
    </lineage>
</organism>
<comment type="caution">
    <text evidence="1">The sequence shown here is derived from an EMBL/GenBank/DDBJ whole genome shotgun (WGS) entry which is preliminary data.</text>
</comment>
<dbReference type="Proteomes" id="UP000539052">
    <property type="component" value="Unassembled WGS sequence"/>
</dbReference>
<dbReference type="InterPro" id="IPR043743">
    <property type="entry name" value="DUF5688"/>
</dbReference>
<proteinExistence type="predicted"/>
<sequence length="313" mass="36016">MNFKEYAESVRENILDYLPQEYQDTEVHINKVNKNNGLELTAISLRGKENISPNIYLEPFFQKYQDGMTLEESLKSISGVYQREMNRIPVFPIEEFTYDNIKDKLYVTLVNAEKNEKMLEDLPHKNYEDLASVYRIQVMVSPDNRGSIAIHNSHLKMFGVDIDTLHEQAMANMKQMLPYSFQSMNEILAEMMGGLPEEFMVQGAEISPMWVLSNSEKMQGASYMLDDTVLQDISDRIGGNLIILPSSVHECIILREDENMNLEYIKDMVADINATQVEPEEVLSDSIYRYDVKEQTLSRVEDAGQTQGMKFGM</sequence>
<dbReference type="Pfam" id="PF18941">
    <property type="entry name" value="DUF5688"/>
    <property type="match status" value="1"/>
</dbReference>
<evidence type="ECO:0000313" key="1">
    <source>
        <dbReference type="EMBL" id="NNJ32059.1"/>
    </source>
</evidence>
<gene>
    <name evidence="1" type="ORF">G9470_20045</name>
</gene>